<reference evidence="1" key="1">
    <citation type="submission" date="2015-09" db="EMBL/GenBank/DDBJ databases">
        <title>Scylla olivacea transcriptome.</title>
        <authorList>
            <person name="Ikhwanuddin M."/>
        </authorList>
    </citation>
    <scope>NUCLEOTIDE SEQUENCE</scope>
</reference>
<protein>
    <submittedName>
        <fullName evidence="1">Uncharacterized protein</fullName>
    </submittedName>
</protein>
<accession>A0A0N7ZCE6</accession>
<proteinExistence type="predicted"/>
<dbReference type="Gene3D" id="2.40.128.680">
    <property type="match status" value="1"/>
</dbReference>
<dbReference type="PANTHER" id="PTHR47204">
    <property type="entry name" value="OS02G0168900 PROTEIN"/>
    <property type="match status" value="1"/>
</dbReference>
<dbReference type="CDD" id="cd09271">
    <property type="entry name" value="RNase_H2-C"/>
    <property type="match status" value="1"/>
</dbReference>
<dbReference type="Pfam" id="PF08615">
    <property type="entry name" value="RNase_H2_suC"/>
    <property type="match status" value="2"/>
</dbReference>
<evidence type="ECO:0000313" key="1">
    <source>
        <dbReference type="EMBL" id="JAI64232.1"/>
    </source>
</evidence>
<sequence>MPVRLDLSKAQKKEDTHVQYLPCKIDFCGNAEIDKHFSASVSEGQEGAGMDGRLRGHPLNGEKMSVPKGYTGVVLREAQMSVAAEGGQVMKGLALFDNFIYWNWDRQPSRSDKYQQALDWLEVASVIHGTDD</sequence>
<dbReference type="PANTHER" id="PTHR47204:SF1">
    <property type="entry name" value="RIBONUCLEASE H2 SUBUNIT C"/>
    <property type="match status" value="1"/>
</dbReference>
<dbReference type="InterPro" id="IPR013924">
    <property type="entry name" value="RNase_H2_suC"/>
</dbReference>
<dbReference type="GO" id="GO:0032299">
    <property type="term" value="C:ribonuclease H2 complex"/>
    <property type="evidence" value="ECO:0007669"/>
    <property type="project" value="InterPro"/>
</dbReference>
<organism evidence="1">
    <name type="scientific">Scylla olivacea</name>
    <name type="common">Orange mud crab</name>
    <name type="synonym">Cancer olivacea</name>
    <dbReference type="NCBI Taxonomy" id="85551"/>
    <lineage>
        <taxon>Eukaryota</taxon>
        <taxon>Metazoa</taxon>
        <taxon>Ecdysozoa</taxon>
        <taxon>Arthropoda</taxon>
        <taxon>Crustacea</taxon>
        <taxon>Multicrustacea</taxon>
        <taxon>Malacostraca</taxon>
        <taxon>Eumalacostraca</taxon>
        <taxon>Eucarida</taxon>
        <taxon>Decapoda</taxon>
        <taxon>Pleocyemata</taxon>
        <taxon>Brachyura</taxon>
        <taxon>Eubrachyura</taxon>
        <taxon>Portunoidea</taxon>
        <taxon>Portunidae</taxon>
        <taxon>Portuninae</taxon>
        <taxon>Scylla</taxon>
    </lineage>
</organism>
<name>A0A0N7ZCE6_SCYOL</name>
<dbReference type="EMBL" id="GDRN01068164">
    <property type="protein sequence ID" value="JAI64232.1"/>
    <property type="molecule type" value="Transcribed_RNA"/>
</dbReference>
<dbReference type="AlphaFoldDB" id="A0A0N7ZCE6"/>
<dbReference type="GO" id="GO:0006401">
    <property type="term" value="P:RNA catabolic process"/>
    <property type="evidence" value="ECO:0007669"/>
    <property type="project" value="InterPro"/>
</dbReference>